<gene>
    <name evidence="3" type="ORF">IAA28_09470</name>
</gene>
<dbReference type="Proteomes" id="UP000886780">
    <property type="component" value="Unassembled WGS sequence"/>
</dbReference>
<accession>A0A9D2AX00</accession>
<evidence type="ECO:0000259" key="2">
    <source>
        <dbReference type="Pfam" id="PF00326"/>
    </source>
</evidence>
<feature type="domain" description="Peptidase S9 prolyl oligopeptidase catalytic" evidence="2">
    <location>
        <begin position="448"/>
        <end position="657"/>
    </location>
</feature>
<dbReference type="SUPFAM" id="SSF82171">
    <property type="entry name" value="DPP6 N-terminal domain-like"/>
    <property type="match status" value="1"/>
</dbReference>
<dbReference type="GO" id="GO:0004252">
    <property type="term" value="F:serine-type endopeptidase activity"/>
    <property type="evidence" value="ECO:0007669"/>
    <property type="project" value="TreeGrafter"/>
</dbReference>
<dbReference type="InterPro" id="IPR029058">
    <property type="entry name" value="AB_hydrolase_fold"/>
</dbReference>
<dbReference type="Gene3D" id="2.120.10.30">
    <property type="entry name" value="TolB, C-terminal domain"/>
    <property type="match status" value="1"/>
</dbReference>
<dbReference type="EMBL" id="DXEU01000172">
    <property type="protein sequence ID" value="HIX53020.1"/>
    <property type="molecule type" value="Genomic_DNA"/>
</dbReference>
<dbReference type="Pfam" id="PF00326">
    <property type="entry name" value="Peptidase_S9"/>
    <property type="match status" value="1"/>
</dbReference>
<dbReference type="InterPro" id="IPR001375">
    <property type="entry name" value="Peptidase_S9_cat"/>
</dbReference>
<organism evidence="3 4">
    <name type="scientific">Candidatus Lachnoclostridium stercoripullorum</name>
    <dbReference type="NCBI Taxonomy" id="2838635"/>
    <lineage>
        <taxon>Bacteria</taxon>
        <taxon>Bacillati</taxon>
        <taxon>Bacillota</taxon>
        <taxon>Clostridia</taxon>
        <taxon>Lachnospirales</taxon>
        <taxon>Lachnospiraceae</taxon>
    </lineage>
</organism>
<dbReference type="GO" id="GO:0006508">
    <property type="term" value="P:proteolysis"/>
    <property type="evidence" value="ECO:0007669"/>
    <property type="project" value="InterPro"/>
</dbReference>
<dbReference type="AlphaFoldDB" id="A0A9D2AX00"/>
<proteinExistence type="predicted"/>
<evidence type="ECO:0000313" key="4">
    <source>
        <dbReference type="Proteomes" id="UP000886780"/>
    </source>
</evidence>
<evidence type="ECO:0000256" key="1">
    <source>
        <dbReference type="ARBA" id="ARBA00022801"/>
    </source>
</evidence>
<dbReference type="PANTHER" id="PTHR42776:SF27">
    <property type="entry name" value="DIPEPTIDYL PEPTIDASE FAMILY MEMBER 6"/>
    <property type="match status" value="1"/>
</dbReference>
<dbReference type="Gene3D" id="2.120.10.60">
    <property type="entry name" value="Tricorn protease N-terminal domain"/>
    <property type="match status" value="1"/>
</dbReference>
<name>A0A9D2AX00_9FIRM</name>
<dbReference type="InterPro" id="IPR011042">
    <property type="entry name" value="6-blade_b-propeller_TolB-like"/>
</dbReference>
<dbReference type="SUPFAM" id="SSF53474">
    <property type="entry name" value="alpha/beta-Hydrolases"/>
    <property type="match status" value="1"/>
</dbReference>
<keyword evidence="1" id="KW-0378">Hydrolase</keyword>
<reference evidence="3" key="1">
    <citation type="journal article" date="2021" name="PeerJ">
        <title>Extensive microbial diversity within the chicken gut microbiome revealed by metagenomics and culture.</title>
        <authorList>
            <person name="Gilroy R."/>
            <person name="Ravi A."/>
            <person name="Getino M."/>
            <person name="Pursley I."/>
            <person name="Horton D.L."/>
            <person name="Alikhan N.F."/>
            <person name="Baker D."/>
            <person name="Gharbi K."/>
            <person name="Hall N."/>
            <person name="Watson M."/>
            <person name="Adriaenssens E.M."/>
            <person name="Foster-Nyarko E."/>
            <person name="Jarju S."/>
            <person name="Secka A."/>
            <person name="Antonio M."/>
            <person name="Oren A."/>
            <person name="Chaudhuri R.R."/>
            <person name="La Ragione R."/>
            <person name="Hildebrand F."/>
            <person name="Pallen M.J."/>
        </authorList>
    </citation>
    <scope>NUCLEOTIDE SEQUENCE</scope>
    <source>
        <strain evidence="3">ChiGjej4B4-12881</strain>
    </source>
</reference>
<evidence type="ECO:0000313" key="3">
    <source>
        <dbReference type="EMBL" id="HIX53020.1"/>
    </source>
</evidence>
<dbReference type="PANTHER" id="PTHR42776">
    <property type="entry name" value="SERINE PEPTIDASE S9 FAMILY MEMBER"/>
    <property type="match status" value="1"/>
</dbReference>
<dbReference type="Gene3D" id="3.40.50.1820">
    <property type="entry name" value="alpha/beta hydrolase"/>
    <property type="match status" value="1"/>
</dbReference>
<reference evidence="3" key="2">
    <citation type="submission" date="2021-04" db="EMBL/GenBank/DDBJ databases">
        <authorList>
            <person name="Gilroy R."/>
        </authorList>
    </citation>
    <scope>NUCLEOTIDE SEQUENCE</scope>
    <source>
        <strain evidence="3">ChiGjej4B4-12881</strain>
    </source>
</reference>
<protein>
    <submittedName>
        <fullName evidence="3">S9 family peptidase</fullName>
    </submittedName>
</protein>
<comment type="caution">
    <text evidence="3">The sequence shown here is derived from an EMBL/GenBank/DDBJ whole genome shotgun (WGS) entry which is preliminary data.</text>
</comment>
<sequence>MGMTEKIPVKREDLYEFQFLSEASLSPDGRYAAYVVTQADKEKNGYNSAIWMYDLETGKNRRMAERGGAKGILWLDEKSFLFASDRGEAPDKESAVYYRLSVDGGEAQSFLTLPHKAEKILAMGGEKYLFAARVEEYEKPENGECEAERGKDYEIYEELPFWFNGKGIVSRKRTALFVHDRSTGETVRISEKYQNVTSFDLSPDGKTAAWSGPVYRDICPKTSGVYACDLESGNVKSLTSDKEFEADRVCFMGENQVFFTGTTYERMGKNPRFYLVNVDNCERTDLPFSDFSVGSSVGSDAKYGGGTSMLYCQAEDALYMLKTEWGSSQLVKMDRSGAISYVTEKEGAVSSFDIQNGRGVMMAMRGCSMVELYSLDLESGEEKKLTGFNDQYLDSHAVIPPEAFRYEGKNGYTMEGYVIHPLGYEPGKKYPAVLEIHGGPKGVSGGVFFHEMQCLASDGYFVIFSNPRGSDGRGEAYADITEAFGRDDFADLMEFTDQALAHCPDIDEHRVGICGGSYGGFMCNWMIGHTDRYGAAVSQRSISNYATKCLYTDIGYYANRLQMEAYPWEDFHKVWSMSPLSGAVNAKTPTLFLQSDEDYRCWMGDAIQMFSAVKRQGTDARLVLFHGENHELSRSGKPENRMTRLKELEEWFETYLKK</sequence>